<feature type="transmembrane region" description="Helical" evidence="1">
    <location>
        <begin position="25"/>
        <end position="43"/>
    </location>
</feature>
<dbReference type="InterPro" id="IPR048147">
    <property type="entry name" value="CBO0543-like"/>
</dbReference>
<gene>
    <name evidence="2" type="ORF">GXP70_15500</name>
</gene>
<keyword evidence="3" id="KW-1185">Reference proteome</keyword>
<sequence length="162" mass="19527">MSLAFAGILLILALRWAKWSKWYDYYPTLLYAALLNFLFLYLVKSIPLWKYKSSILSQELLDLMIIFVVQGAMIMLFLSYHPHKWRRMILYWSAWIIVFSVIEYIFNVNGRISYANGWNVVWSVIFYVIMYPMLYLHYRKPLIALLLSLPITLGFMWIFHYL</sequence>
<dbReference type="RefSeq" id="WP_162357662.1">
    <property type="nucleotide sequence ID" value="NZ_CP048209.1"/>
</dbReference>
<feature type="transmembrane region" description="Helical" evidence="1">
    <location>
        <begin position="118"/>
        <end position="136"/>
    </location>
</feature>
<dbReference type="Proteomes" id="UP000476064">
    <property type="component" value="Chromosome"/>
</dbReference>
<feature type="transmembrane region" description="Helical" evidence="1">
    <location>
        <begin position="142"/>
        <end position="159"/>
    </location>
</feature>
<feature type="transmembrane region" description="Helical" evidence="1">
    <location>
        <begin position="63"/>
        <end position="82"/>
    </location>
</feature>
<proteinExistence type="predicted"/>
<evidence type="ECO:0000256" key="1">
    <source>
        <dbReference type="SAM" id="Phobius"/>
    </source>
</evidence>
<accession>A0A6C0G073</accession>
<keyword evidence="1" id="KW-1133">Transmembrane helix</keyword>
<name>A0A6C0G073_9BACL</name>
<dbReference type="NCBIfam" id="NF041644">
    <property type="entry name" value="CBO0543_fam"/>
    <property type="match status" value="1"/>
</dbReference>
<evidence type="ECO:0000313" key="2">
    <source>
        <dbReference type="EMBL" id="QHT61223.1"/>
    </source>
</evidence>
<keyword evidence="1" id="KW-0472">Membrane</keyword>
<keyword evidence="1" id="KW-0812">Transmembrane</keyword>
<organism evidence="2 3">
    <name type="scientific">Paenibacillus lycopersici</name>
    <dbReference type="NCBI Taxonomy" id="2704462"/>
    <lineage>
        <taxon>Bacteria</taxon>
        <taxon>Bacillati</taxon>
        <taxon>Bacillota</taxon>
        <taxon>Bacilli</taxon>
        <taxon>Bacillales</taxon>
        <taxon>Paenibacillaceae</taxon>
        <taxon>Paenibacillus</taxon>
    </lineage>
</organism>
<reference evidence="2 3" key="1">
    <citation type="submission" date="2020-01" db="EMBL/GenBank/DDBJ databases">
        <title>Paenibacillus sp. nov., isolated from tomato rhizosphere.</title>
        <authorList>
            <person name="Weon H.-Y."/>
            <person name="Lee S.A."/>
        </authorList>
    </citation>
    <scope>NUCLEOTIDE SEQUENCE [LARGE SCALE GENOMIC DNA]</scope>
    <source>
        <strain evidence="2 3">12200R-189</strain>
    </source>
</reference>
<feature type="transmembrane region" description="Helical" evidence="1">
    <location>
        <begin position="88"/>
        <end position="106"/>
    </location>
</feature>
<protein>
    <submittedName>
        <fullName evidence="2">Uncharacterized protein</fullName>
    </submittedName>
</protein>
<dbReference type="EMBL" id="CP048209">
    <property type="protein sequence ID" value="QHT61223.1"/>
    <property type="molecule type" value="Genomic_DNA"/>
</dbReference>
<dbReference type="AlphaFoldDB" id="A0A6C0G073"/>
<dbReference type="KEGG" id="plyc:GXP70_15500"/>
<evidence type="ECO:0000313" key="3">
    <source>
        <dbReference type="Proteomes" id="UP000476064"/>
    </source>
</evidence>